<dbReference type="Pfam" id="PF02481">
    <property type="entry name" value="DNA_processg_A"/>
    <property type="match status" value="1"/>
</dbReference>
<evidence type="ECO:0000256" key="1">
    <source>
        <dbReference type="ARBA" id="ARBA00006525"/>
    </source>
</evidence>
<dbReference type="Gene3D" id="3.40.50.450">
    <property type="match status" value="1"/>
</dbReference>
<dbReference type="InterPro" id="IPR003488">
    <property type="entry name" value="DprA"/>
</dbReference>
<dbReference type="SUPFAM" id="SSF102405">
    <property type="entry name" value="MCP/YpsA-like"/>
    <property type="match status" value="1"/>
</dbReference>
<name>A0ABW1UXC2_9LACO</name>
<evidence type="ECO:0000259" key="2">
    <source>
        <dbReference type="Pfam" id="PF02481"/>
    </source>
</evidence>
<dbReference type="Proteomes" id="UP001596186">
    <property type="component" value="Unassembled WGS sequence"/>
</dbReference>
<evidence type="ECO:0000313" key="3">
    <source>
        <dbReference type="EMBL" id="MFC6323382.1"/>
    </source>
</evidence>
<reference evidence="4" key="1">
    <citation type="journal article" date="2019" name="Int. J. Syst. Evol. Microbiol.">
        <title>The Global Catalogue of Microorganisms (GCM) 10K type strain sequencing project: providing services to taxonomists for standard genome sequencing and annotation.</title>
        <authorList>
            <consortium name="The Broad Institute Genomics Platform"/>
            <consortium name="The Broad Institute Genome Sequencing Center for Infectious Disease"/>
            <person name="Wu L."/>
            <person name="Ma J."/>
        </authorList>
    </citation>
    <scope>NUCLEOTIDE SEQUENCE [LARGE SCALE GENOMIC DNA]</scope>
    <source>
        <strain evidence="4">CCM 8895</strain>
    </source>
</reference>
<dbReference type="PANTHER" id="PTHR43022:SF1">
    <property type="entry name" value="PROTEIN SMF"/>
    <property type="match status" value="1"/>
</dbReference>
<dbReference type="RefSeq" id="WP_164507691.1">
    <property type="nucleotide sequence ID" value="NZ_JBHSSN010000014.1"/>
</dbReference>
<keyword evidence="4" id="KW-1185">Reference proteome</keyword>
<dbReference type="InterPro" id="IPR057666">
    <property type="entry name" value="DrpA_SLOG"/>
</dbReference>
<comment type="similarity">
    <text evidence="1">Belongs to the DprA/Smf family.</text>
</comment>
<dbReference type="EMBL" id="JBHSSN010000014">
    <property type="protein sequence ID" value="MFC6323382.1"/>
    <property type="molecule type" value="Genomic_DNA"/>
</dbReference>
<organism evidence="3 4">
    <name type="scientific">Companilactobacillus baiquanensis</name>
    <dbReference type="NCBI Taxonomy" id="2486005"/>
    <lineage>
        <taxon>Bacteria</taxon>
        <taxon>Bacillati</taxon>
        <taxon>Bacillota</taxon>
        <taxon>Bacilli</taxon>
        <taxon>Lactobacillales</taxon>
        <taxon>Lactobacillaceae</taxon>
        <taxon>Companilactobacillus</taxon>
    </lineage>
</organism>
<gene>
    <name evidence="3" type="ORF">ACFP1F_06505</name>
</gene>
<dbReference type="PANTHER" id="PTHR43022">
    <property type="entry name" value="PROTEIN SMF"/>
    <property type="match status" value="1"/>
</dbReference>
<feature type="domain" description="Smf/DprA SLOG" evidence="2">
    <location>
        <begin position="84"/>
        <end position="284"/>
    </location>
</feature>
<protein>
    <submittedName>
        <fullName evidence="3">DNA-processing protein DprA</fullName>
    </submittedName>
</protein>
<proteinExistence type="inferred from homology"/>
<comment type="caution">
    <text evidence="3">The sequence shown here is derived from an EMBL/GenBank/DDBJ whole genome shotgun (WGS) entry which is preliminary data.</text>
</comment>
<accession>A0ABW1UXC2</accession>
<sequence length="292" mass="32994">MDKLTILILSLLSFKGIGNQTVLNYLDESKNHRKDFSFTELRTTKIKKIQKLIVNKTITNKSWPKINQNSSKKLSDSLSKKIQIINCLDNEYPQRLKKISNRPVLLYLKGNKKLLNANKIITMVGTRTPSVTSQIWTEKIITDLSDEYVVISGLARGIDTIVHQAVVTNKRSTIAVLAHGLDMPIYPYENKDLALEILKAEGLLISTYPNGTKVYPHNLVARDEWQSALSDGLIVAETGIHSGTTNTINFSIKHQKKIMIFDDKKLEGNQHFLSKGMFSVKNTLEIKRAMSQ</sequence>
<evidence type="ECO:0000313" key="4">
    <source>
        <dbReference type="Proteomes" id="UP001596186"/>
    </source>
</evidence>